<dbReference type="SFLD" id="SFLDS00003">
    <property type="entry name" value="Haloacid_Dehalogenase"/>
    <property type="match status" value="1"/>
</dbReference>
<protein>
    <submittedName>
        <fullName evidence="2">HAD family hydrolase</fullName>
        <ecNumber evidence="2">3.1.3.-</ecNumber>
    </submittedName>
</protein>
<sequence>MDRQRPEWISPLSVPGLSAPVAWLVVSTFDCSNSSQSRSEASSAGGREVSTARVSPPPAVGTTVLPVPGQSPPRTLRRLVRRSGVVGEQLADAARCRGSRLIRSAAILLRGRGWRRIGCGMLTDTAPEAINGVIFDFHGTLVDGGDARRWIEAALRRLAEDGNAEPELSADQITGLREHLDQIWQHAHTIDPSSERDLSHERHRDVFSRTVALYPGIKPDLIAALYAVMPDQWTPFVDTLPVLRELRSRGIRIVLLSNIGLDIRPLLDRVGLSGLLDGVMLSFEVGLVKPDPAIFARALELLDVPGSQTLMVGDSPRDDVGGVSLGIRTLILPRTEGPVHGLKTVLHMVGNSPAVEDAVIVNV</sequence>
<dbReference type="InterPro" id="IPR006439">
    <property type="entry name" value="HAD-SF_hydro_IA"/>
</dbReference>
<feature type="region of interest" description="Disordered" evidence="1">
    <location>
        <begin position="35"/>
        <end position="73"/>
    </location>
</feature>
<dbReference type="EC" id="3.1.3.-" evidence="2"/>
<keyword evidence="2" id="KW-0378">Hydrolase</keyword>
<dbReference type="EMBL" id="JBHSBN010000009">
    <property type="protein sequence ID" value="MFC4107394.1"/>
    <property type="molecule type" value="Genomic_DNA"/>
</dbReference>
<dbReference type="Pfam" id="PF00702">
    <property type="entry name" value="Hydrolase"/>
    <property type="match status" value="1"/>
</dbReference>
<keyword evidence="3" id="KW-1185">Reference proteome</keyword>
<accession>A0ABV8KMT4</accession>
<dbReference type="Proteomes" id="UP001595868">
    <property type="component" value="Unassembled WGS sequence"/>
</dbReference>
<dbReference type="PANTHER" id="PTHR46649:SF4">
    <property type="entry name" value="HALOACID DEHALOGENASE-LIKE HYDROLASE (HAD) SUPERFAMILY PROTEIN"/>
    <property type="match status" value="1"/>
</dbReference>
<dbReference type="Gene3D" id="3.40.50.1000">
    <property type="entry name" value="HAD superfamily/HAD-like"/>
    <property type="match status" value="1"/>
</dbReference>
<dbReference type="PRINTS" id="PR00413">
    <property type="entry name" value="HADHALOGNASE"/>
</dbReference>
<name>A0ABV8KMT4_9ACTN</name>
<dbReference type="GO" id="GO:0016787">
    <property type="term" value="F:hydrolase activity"/>
    <property type="evidence" value="ECO:0007669"/>
    <property type="project" value="UniProtKB-KW"/>
</dbReference>
<evidence type="ECO:0000256" key="1">
    <source>
        <dbReference type="SAM" id="MobiDB-lite"/>
    </source>
</evidence>
<comment type="caution">
    <text evidence="2">The sequence shown here is derived from an EMBL/GenBank/DDBJ whole genome shotgun (WGS) entry which is preliminary data.</text>
</comment>
<feature type="compositionally biased region" description="Low complexity" evidence="1">
    <location>
        <begin position="35"/>
        <end position="48"/>
    </location>
</feature>
<evidence type="ECO:0000313" key="3">
    <source>
        <dbReference type="Proteomes" id="UP001595868"/>
    </source>
</evidence>
<evidence type="ECO:0000313" key="2">
    <source>
        <dbReference type="EMBL" id="MFC4107394.1"/>
    </source>
</evidence>
<gene>
    <name evidence="2" type="ORF">ACFOX0_15870</name>
</gene>
<proteinExistence type="predicted"/>
<dbReference type="InterPro" id="IPR023214">
    <property type="entry name" value="HAD_sf"/>
</dbReference>
<dbReference type="SUPFAM" id="SSF56784">
    <property type="entry name" value="HAD-like"/>
    <property type="match status" value="1"/>
</dbReference>
<organism evidence="2 3">
    <name type="scientific">Micromonospora zhanjiangensis</name>
    <dbReference type="NCBI Taxonomy" id="1522057"/>
    <lineage>
        <taxon>Bacteria</taxon>
        <taxon>Bacillati</taxon>
        <taxon>Actinomycetota</taxon>
        <taxon>Actinomycetes</taxon>
        <taxon>Micromonosporales</taxon>
        <taxon>Micromonosporaceae</taxon>
        <taxon>Micromonospora</taxon>
    </lineage>
</organism>
<dbReference type="InterPro" id="IPR036412">
    <property type="entry name" value="HAD-like_sf"/>
</dbReference>
<dbReference type="SFLD" id="SFLDG01129">
    <property type="entry name" value="C1.5:_HAD__Beta-PGM__Phosphata"/>
    <property type="match status" value="1"/>
</dbReference>
<dbReference type="PANTHER" id="PTHR46649">
    <property type="match status" value="1"/>
</dbReference>
<reference evidence="3" key="1">
    <citation type="journal article" date="2019" name="Int. J. Syst. Evol. Microbiol.">
        <title>The Global Catalogue of Microorganisms (GCM) 10K type strain sequencing project: providing services to taxonomists for standard genome sequencing and annotation.</title>
        <authorList>
            <consortium name="The Broad Institute Genomics Platform"/>
            <consortium name="The Broad Institute Genome Sequencing Center for Infectious Disease"/>
            <person name="Wu L."/>
            <person name="Ma J."/>
        </authorList>
    </citation>
    <scope>NUCLEOTIDE SEQUENCE [LARGE SCALE GENOMIC DNA]</scope>
    <source>
        <strain evidence="3">2902at01</strain>
    </source>
</reference>